<organism evidence="8 9">
    <name type="scientific">Scleropages formosus</name>
    <name type="common">Asian bonytongue</name>
    <name type="synonym">Osteoglossum formosum</name>
    <dbReference type="NCBI Taxonomy" id="113540"/>
    <lineage>
        <taxon>Eukaryota</taxon>
        <taxon>Metazoa</taxon>
        <taxon>Chordata</taxon>
        <taxon>Craniata</taxon>
        <taxon>Vertebrata</taxon>
        <taxon>Euteleostomi</taxon>
        <taxon>Actinopterygii</taxon>
        <taxon>Neopterygii</taxon>
        <taxon>Teleostei</taxon>
        <taxon>Osteoglossocephala</taxon>
        <taxon>Osteoglossomorpha</taxon>
        <taxon>Osteoglossiformes</taxon>
        <taxon>Osteoglossidae</taxon>
        <taxon>Scleropages</taxon>
    </lineage>
</organism>
<sequence length="1640" mass="181137">FVHVLCGITQPLTGEKFYVRSDCPFNFITFTHDKVDVIVTLTRGKSGLISRAVINVNNAKISLENGHIIVEDQSVSVPYNDMYRHIFQYGIYTKMKSKVLPAAFSILWQSFGNEISLFWVRGHGSFSQTVLKSWNSLSYMTNCFSDLDWTMTLCGHNVDGFEKRPEIYCPFFNEIAHNCLEFYSEISDWRIRTNCREYRNCAIYWNCCLLGTVLNDLEPGNLCVAPQNCPCVHNGQVLPHGAVLDERCQTCKCQGRDWTCEKKTCPAICTIEGRYVTTFDGKYYTLPGMCKYHAVVGLQKQKYILLKMFEVRIFKSEYTVCNRIISFFASFPPENVTVFWQSSMFVQLHASTGMSLQVRVSPTVQLYLTLPAQEKGQTKGICGNYNDITTDEFISFTSYPESSSEVFAQSWAEPGCTPGQKCTISQTPGNAPLTLYHDSACEQSQCGCSGNKEECLCVVLANYAQACAKQGETVEGWRTVIDSTECDHNQKFEYNMQACNRTCRSLSEPDPTCEGVSDPVEGCGCPEGTYLSENSKCVPRIECSCYYGGKVFSGSEPVEVNGQKCMKCRKCTFTVFYRFLACPLPKTYKHCSGLQRTCDALTKPMDKLCQSGCFCPTGLYEDHYGNCVPRESCSCVSGEEKYRSGDVVEDNCKTCTCKGGKWNCLSQECPGKCQVYGNGHYKTFDSKWYHFDGHCQYTLVEDSCGRSSGSFSITAESVPCCDAALTCARVIVINLKGEVTLTLEDMNVKENLLQPQSSENVVLYSVHTFVLYIEISIPSMGLTVIWDKNTRLTIIADEMLKVGNSQKVCGLCGNFDDDETNDLQTRSLVQVTNALEFGNSWKTTTPPCLDAVNETFPCERFSYCAAWAEHRCKALIMDTFTECHQKVDPQYYLEACVKETCSCQFEGKFLGFCTAVAAYADACSRKGTCVKWRTPDLCPVYCDYYNEKDECTWHYRACGPSPELLTCGKPFKFSESLEGCYPQCPPDKPYFDENTRKCMTTCEKPTTATPTTTTETTSTTSSTTTETTSTITPSTTSETTPTISTSTTTETTSTTSSTTETTPTITPSTTTEITPTISTSTTTETTSTTTSSTTETTPTITPSTTTETTPTFSTSTTTETTPTISTSTTTETTSTPSSTTETTPTITTSTTETTPTITPSTTTETTSTTSSTTETTPTITPSTTTETTPTITPSTTTETTPTITTSTTETTPITTSSTTEMTPTITKKKPQYNFLVAVDNSNYSPVLLESLVKRVIVTYDESNVVCEISCKLSGTSVIPPTEKQGIRFQTTGTQVIMYMDKIRSSVTVTSERGVIVNVAMEHFANNTEGQCGVCAGGSCVRKGGALENDNCCPQTASSWVYNDPTKPHCQPREAPCTQPTPKPQCNVTGTICDILKHKTDKCLSNSTTEKGLCSSLSQAAEVCRAANVCVEWRHLTNGNCGNKSCFPFPSELKHLDSGTESRDSVTPGETWESKCNICTCNNITMTEECTPKPKLAPPTCKDNEMLITFNSTDSCPMAICVTYESVSFQVGDQWKGNNPCVSYSCQLDGIQIKERVCPPLTCAQVPFFTVPCFTLQLRGTNPLLWRVFFFLCTCPLTLRLFLCRHSGSGTTSTAVTSSLVHIRQQLCYTRYTQTNNCFAI</sequence>
<evidence type="ECO:0000259" key="7">
    <source>
        <dbReference type="PROSITE" id="PS51233"/>
    </source>
</evidence>
<reference evidence="8" key="3">
    <citation type="submission" date="2025-09" db="UniProtKB">
        <authorList>
            <consortium name="Ensembl"/>
        </authorList>
    </citation>
    <scope>IDENTIFICATION</scope>
</reference>
<dbReference type="InterPro" id="IPR001007">
    <property type="entry name" value="VWF_dom"/>
</dbReference>
<dbReference type="Pfam" id="PF00094">
    <property type="entry name" value="VWD"/>
    <property type="match status" value="2"/>
</dbReference>
<dbReference type="PANTHER" id="PTHR11339">
    <property type="entry name" value="EXTRACELLULAR MATRIX GLYCOPROTEIN RELATED"/>
    <property type="match status" value="1"/>
</dbReference>
<dbReference type="Pfam" id="PF08742">
    <property type="entry name" value="C8"/>
    <property type="match status" value="2"/>
</dbReference>
<dbReference type="SMART" id="SM00832">
    <property type="entry name" value="C8"/>
    <property type="match status" value="1"/>
</dbReference>
<feature type="region of interest" description="Disordered" evidence="6">
    <location>
        <begin position="1005"/>
        <end position="1224"/>
    </location>
</feature>
<evidence type="ECO:0000256" key="2">
    <source>
        <dbReference type="ARBA" id="ARBA00022525"/>
    </source>
</evidence>
<evidence type="ECO:0000313" key="9">
    <source>
        <dbReference type="Proteomes" id="UP000694397"/>
    </source>
</evidence>
<keyword evidence="4" id="KW-1015">Disulfide bond</keyword>
<evidence type="ECO:0000256" key="5">
    <source>
        <dbReference type="ARBA" id="ARBA00023180"/>
    </source>
</evidence>
<accession>A0A8C9SQE9</accession>
<dbReference type="Proteomes" id="UP000694397">
    <property type="component" value="Chromosome 2"/>
</dbReference>
<dbReference type="SMART" id="SM00214">
    <property type="entry name" value="VWC"/>
    <property type="match status" value="3"/>
</dbReference>
<evidence type="ECO:0000256" key="3">
    <source>
        <dbReference type="ARBA" id="ARBA00022737"/>
    </source>
</evidence>
<dbReference type="InterPro" id="IPR002919">
    <property type="entry name" value="TIL_dom"/>
</dbReference>
<feature type="domain" description="VWFD" evidence="7">
    <location>
        <begin position="267"/>
        <end position="423"/>
    </location>
</feature>
<reference evidence="8" key="2">
    <citation type="submission" date="2025-08" db="UniProtKB">
        <authorList>
            <consortium name="Ensembl"/>
        </authorList>
    </citation>
    <scope>IDENTIFICATION</scope>
</reference>
<keyword evidence="2" id="KW-0964">Secreted</keyword>
<protein>
    <recommendedName>
        <fullName evidence="7">VWFD domain-containing protein</fullName>
    </recommendedName>
</protein>
<dbReference type="Gene3D" id="2.10.25.10">
    <property type="entry name" value="Laminin"/>
    <property type="match status" value="2"/>
</dbReference>
<dbReference type="FunFam" id="2.10.25.10:FF:000674">
    <property type="entry name" value="Mucin-2"/>
    <property type="match status" value="1"/>
</dbReference>
<evidence type="ECO:0000256" key="1">
    <source>
        <dbReference type="ARBA" id="ARBA00004613"/>
    </source>
</evidence>
<comment type="subcellular location">
    <subcellularLocation>
        <location evidence="1">Secreted</location>
    </subcellularLocation>
</comment>
<dbReference type="SMART" id="SM00216">
    <property type="entry name" value="VWD"/>
    <property type="match status" value="2"/>
</dbReference>
<evidence type="ECO:0000256" key="6">
    <source>
        <dbReference type="SAM" id="MobiDB-lite"/>
    </source>
</evidence>
<dbReference type="OrthoDB" id="6262482at2759"/>
<dbReference type="InterPro" id="IPR050780">
    <property type="entry name" value="Mucin_vWF_Thrombospondin_sf"/>
</dbReference>
<dbReference type="InterPro" id="IPR014853">
    <property type="entry name" value="VWF/SSPO/ZAN-like_Cys-rich_dom"/>
</dbReference>
<feature type="domain" description="VWFD" evidence="7">
    <location>
        <begin position="671"/>
        <end position="849"/>
    </location>
</feature>
<dbReference type="Pfam" id="PF25962">
    <property type="entry name" value="TIL_OTOGL_Mucin"/>
    <property type="match status" value="1"/>
</dbReference>
<dbReference type="InterPro" id="IPR036084">
    <property type="entry name" value="Ser_inhib-like_sf"/>
</dbReference>
<dbReference type="GeneTree" id="ENSGT00940000165245"/>
<dbReference type="Pfam" id="PF01826">
    <property type="entry name" value="TIL"/>
    <property type="match status" value="2"/>
</dbReference>
<dbReference type="InterPro" id="IPR001846">
    <property type="entry name" value="VWF_type-D"/>
</dbReference>
<name>A0A8C9SQE9_SCLFO</name>
<gene>
    <name evidence="8" type="primary">LOC108927226</name>
</gene>
<dbReference type="SMART" id="SM00215">
    <property type="entry name" value="VWC_out"/>
    <property type="match status" value="2"/>
</dbReference>
<dbReference type="Ensembl" id="ENSSFOT00015060300.1">
    <property type="protein sequence ID" value="ENSSFOP00015038136.1"/>
    <property type="gene ID" value="ENSSFOG00015028066.1"/>
</dbReference>
<reference evidence="8 9" key="1">
    <citation type="submission" date="2019-04" db="EMBL/GenBank/DDBJ databases">
        <authorList>
            <consortium name="Wellcome Sanger Institute Data Sharing"/>
        </authorList>
    </citation>
    <scope>NUCLEOTIDE SEQUENCE [LARGE SCALE GENOMIC DNA]</scope>
</reference>
<dbReference type="PANTHER" id="PTHR11339:SF408">
    <property type="entry name" value="MUCIN-5B"/>
    <property type="match status" value="1"/>
</dbReference>
<dbReference type="PROSITE" id="PS51233">
    <property type="entry name" value="VWFD"/>
    <property type="match status" value="2"/>
</dbReference>
<keyword evidence="3" id="KW-0677">Repeat</keyword>
<evidence type="ECO:0000256" key="4">
    <source>
        <dbReference type="ARBA" id="ARBA00023157"/>
    </source>
</evidence>
<dbReference type="InterPro" id="IPR058753">
    <property type="entry name" value="TIL_OTOGL_Mucin"/>
</dbReference>
<dbReference type="GO" id="GO:0005615">
    <property type="term" value="C:extracellular space"/>
    <property type="evidence" value="ECO:0007669"/>
    <property type="project" value="TreeGrafter"/>
</dbReference>
<keyword evidence="5" id="KW-0325">Glycoprotein</keyword>
<dbReference type="GO" id="GO:0031012">
    <property type="term" value="C:extracellular matrix"/>
    <property type="evidence" value="ECO:0007669"/>
    <property type="project" value="TreeGrafter"/>
</dbReference>
<evidence type="ECO:0000313" key="8">
    <source>
        <dbReference type="Ensembl" id="ENSSFOP00015038136.1"/>
    </source>
</evidence>
<keyword evidence="9" id="KW-1185">Reference proteome</keyword>
<dbReference type="CDD" id="cd19941">
    <property type="entry name" value="TIL"/>
    <property type="match status" value="2"/>
</dbReference>
<proteinExistence type="predicted"/>
<dbReference type="SUPFAM" id="SSF57567">
    <property type="entry name" value="Serine protease inhibitors"/>
    <property type="match status" value="2"/>
</dbReference>